<proteinExistence type="predicted"/>
<dbReference type="Proteomes" id="UP001489719">
    <property type="component" value="Unassembled WGS sequence"/>
</dbReference>
<keyword evidence="2" id="KW-1185">Reference proteome</keyword>
<organism evidence="1 2">
    <name type="scientific">Lipomyces orientalis</name>
    <dbReference type="NCBI Taxonomy" id="1233043"/>
    <lineage>
        <taxon>Eukaryota</taxon>
        <taxon>Fungi</taxon>
        <taxon>Dikarya</taxon>
        <taxon>Ascomycota</taxon>
        <taxon>Saccharomycotina</taxon>
        <taxon>Lipomycetes</taxon>
        <taxon>Lipomycetales</taxon>
        <taxon>Lipomycetaceae</taxon>
        <taxon>Lipomyces</taxon>
    </lineage>
</organism>
<gene>
    <name evidence="1" type="ORF">V1517DRAFT_333855</name>
</gene>
<protein>
    <submittedName>
        <fullName evidence="1">Cupin 2 conserved barrel domain protein</fullName>
    </submittedName>
</protein>
<sequence>MATKGRLPPGLVYESRRTIVNPEIKDCIFFIKYGAETNGEYTELIVTLSPNGGNPPHYHTSYTETFTVLDGDLGVVLKAGSKLILKPGESRTIAINEEHSFFNPSSEATIKFVTTIRPAHIGFEQSLYILYGMAADDLCDDNGVPKSFLHTCIIVCMSDMWLAGTAFSIMAPVIKAVGAYAKWRGIEDSLMKKYWDA</sequence>
<evidence type="ECO:0000313" key="1">
    <source>
        <dbReference type="EMBL" id="KAK9319024.1"/>
    </source>
</evidence>
<reference evidence="2" key="1">
    <citation type="journal article" date="2024" name="Front. Bioeng. Biotechnol.">
        <title>Genome-scale model development and genomic sequencing of the oleaginous clade Lipomyces.</title>
        <authorList>
            <person name="Czajka J.J."/>
            <person name="Han Y."/>
            <person name="Kim J."/>
            <person name="Mondo S.J."/>
            <person name="Hofstad B.A."/>
            <person name="Robles A."/>
            <person name="Haridas S."/>
            <person name="Riley R."/>
            <person name="LaButti K."/>
            <person name="Pangilinan J."/>
            <person name="Andreopoulos W."/>
            <person name="Lipzen A."/>
            <person name="Yan J."/>
            <person name="Wang M."/>
            <person name="Ng V."/>
            <person name="Grigoriev I.V."/>
            <person name="Spatafora J.W."/>
            <person name="Magnuson J.K."/>
            <person name="Baker S.E."/>
            <person name="Pomraning K.R."/>
        </authorList>
    </citation>
    <scope>NUCLEOTIDE SEQUENCE [LARGE SCALE GENOMIC DNA]</scope>
    <source>
        <strain evidence="2">CBS 10300</strain>
    </source>
</reference>
<accession>A0ACC3TCY8</accession>
<comment type="caution">
    <text evidence="1">The sequence shown here is derived from an EMBL/GenBank/DDBJ whole genome shotgun (WGS) entry which is preliminary data.</text>
</comment>
<name>A0ACC3TCY8_9ASCO</name>
<dbReference type="EMBL" id="MU970241">
    <property type="protein sequence ID" value="KAK9319024.1"/>
    <property type="molecule type" value="Genomic_DNA"/>
</dbReference>
<evidence type="ECO:0000313" key="2">
    <source>
        <dbReference type="Proteomes" id="UP001489719"/>
    </source>
</evidence>